<keyword evidence="2" id="KW-1185">Reference proteome</keyword>
<organism evidence="1 2">
    <name type="scientific">Devosia crocina</name>
    <dbReference type="NCBI Taxonomy" id="429728"/>
    <lineage>
        <taxon>Bacteria</taxon>
        <taxon>Pseudomonadati</taxon>
        <taxon>Pseudomonadota</taxon>
        <taxon>Alphaproteobacteria</taxon>
        <taxon>Hyphomicrobiales</taxon>
        <taxon>Devosiaceae</taxon>
        <taxon>Devosia</taxon>
    </lineage>
</organism>
<dbReference type="Proteomes" id="UP000199074">
    <property type="component" value="Unassembled WGS sequence"/>
</dbReference>
<gene>
    <name evidence="1" type="ORF">SAMN05216456_2191</name>
</gene>
<reference evidence="1 2" key="1">
    <citation type="submission" date="2016-10" db="EMBL/GenBank/DDBJ databases">
        <authorList>
            <person name="de Groot N.N."/>
        </authorList>
    </citation>
    <scope>NUCLEOTIDE SEQUENCE [LARGE SCALE GENOMIC DNA]</scope>
    <source>
        <strain evidence="1 2">IPL20</strain>
    </source>
</reference>
<evidence type="ECO:0000313" key="1">
    <source>
        <dbReference type="EMBL" id="SFV35619.1"/>
    </source>
</evidence>
<evidence type="ECO:0000313" key="2">
    <source>
        <dbReference type="Proteomes" id="UP000199074"/>
    </source>
</evidence>
<dbReference type="EMBL" id="FPCK01000002">
    <property type="protein sequence ID" value="SFV35619.1"/>
    <property type="molecule type" value="Genomic_DNA"/>
</dbReference>
<accession>A0A1I7NLW8</accession>
<dbReference type="AlphaFoldDB" id="A0A1I7NLW8"/>
<protein>
    <submittedName>
        <fullName evidence="1">Uncharacterized protein</fullName>
    </submittedName>
</protein>
<proteinExistence type="predicted"/>
<sequence length="32" mass="3345">MPNVYMMASYAALAAALILGFVVTAHGGPLFF</sequence>
<name>A0A1I7NLW8_9HYPH</name>